<reference evidence="2 3" key="1">
    <citation type="submission" date="2019-03" db="EMBL/GenBank/DDBJ databases">
        <title>First draft genome of Liparis tanakae, snailfish: a comprehensive survey of snailfish specific genes.</title>
        <authorList>
            <person name="Kim W."/>
            <person name="Song I."/>
            <person name="Jeong J.-H."/>
            <person name="Kim D."/>
            <person name="Kim S."/>
            <person name="Ryu S."/>
            <person name="Song J.Y."/>
            <person name="Lee S.K."/>
        </authorList>
    </citation>
    <scope>NUCLEOTIDE SEQUENCE [LARGE SCALE GENOMIC DNA]</scope>
    <source>
        <tissue evidence="2">Muscle</tissue>
    </source>
</reference>
<evidence type="ECO:0000256" key="1">
    <source>
        <dbReference type="SAM" id="MobiDB-lite"/>
    </source>
</evidence>
<name>A0A4Z2GK39_9TELE</name>
<organism evidence="2 3">
    <name type="scientific">Liparis tanakae</name>
    <name type="common">Tanaka's snailfish</name>
    <dbReference type="NCBI Taxonomy" id="230148"/>
    <lineage>
        <taxon>Eukaryota</taxon>
        <taxon>Metazoa</taxon>
        <taxon>Chordata</taxon>
        <taxon>Craniata</taxon>
        <taxon>Vertebrata</taxon>
        <taxon>Euteleostomi</taxon>
        <taxon>Actinopterygii</taxon>
        <taxon>Neopterygii</taxon>
        <taxon>Teleostei</taxon>
        <taxon>Neoteleostei</taxon>
        <taxon>Acanthomorphata</taxon>
        <taxon>Eupercaria</taxon>
        <taxon>Perciformes</taxon>
        <taxon>Cottioidei</taxon>
        <taxon>Cottales</taxon>
        <taxon>Liparidae</taxon>
        <taxon>Liparis</taxon>
    </lineage>
</organism>
<comment type="caution">
    <text evidence="2">The sequence shown here is derived from an EMBL/GenBank/DDBJ whole genome shotgun (WGS) entry which is preliminary data.</text>
</comment>
<evidence type="ECO:0000313" key="2">
    <source>
        <dbReference type="EMBL" id="TNN53154.1"/>
    </source>
</evidence>
<feature type="compositionally biased region" description="Low complexity" evidence="1">
    <location>
        <begin position="11"/>
        <end position="20"/>
    </location>
</feature>
<dbReference type="AlphaFoldDB" id="A0A4Z2GK39"/>
<keyword evidence="3" id="KW-1185">Reference proteome</keyword>
<proteinExistence type="predicted"/>
<protein>
    <submittedName>
        <fullName evidence="2">Uncharacterized protein</fullName>
    </submittedName>
</protein>
<dbReference type="Proteomes" id="UP000314294">
    <property type="component" value="Unassembled WGS sequence"/>
</dbReference>
<gene>
    <name evidence="2" type="ORF">EYF80_036615</name>
</gene>
<feature type="region of interest" description="Disordered" evidence="1">
    <location>
        <begin position="1"/>
        <end position="20"/>
    </location>
</feature>
<feature type="region of interest" description="Disordered" evidence="1">
    <location>
        <begin position="62"/>
        <end position="82"/>
    </location>
</feature>
<accession>A0A4Z2GK39</accession>
<sequence>MCTPVIREPLAAGRPQAAGRPRPAVTVLASLLLAYGNWEGAVGRKGGGRLLRGEIKAHREAKEAQFSHNTQGFDPGADGDLSSHLQTDLNYLQRIGENHLGSSSLQKKQ</sequence>
<evidence type="ECO:0000313" key="3">
    <source>
        <dbReference type="Proteomes" id="UP000314294"/>
    </source>
</evidence>
<dbReference type="EMBL" id="SRLO01000524">
    <property type="protein sequence ID" value="TNN53154.1"/>
    <property type="molecule type" value="Genomic_DNA"/>
</dbReference>